<dbReference type="InterPro" id="IPR021109">
    <property type="entry name" value="Peptidase_aspartic_dom_sf"/>
</dbReference>
<dbReference type="Proteomes" id="UP000230423">
    <property type="component" value="Unassembled WGS sequence"/>
</dbReference>
<keyword evidence="2" id="KW-1185">Reference proteome</keyword>
<evidence type="ECO:0000313" key="2">
    <source>
        <dbReference type="Proteomes" id="UP000230423"/>
    </source>
</evidence>
<feature type="non-terminal residue" evidence="1">
    <location>
        <position position="1"/>
    </location>
</feature>
<accession>A0A2G9TD45</accession>
<evidence type="ECO:0000313" key="1">
    <source>
        <dbReference type="EMBL" id="PIO55300.1"/>
    </source>
</evidence>
<organism evidence="1 2">
    <name type="scientific">Teladorsagia circumcincta</name>
    <name type="common">Brown stomach worm</name>
    <name type="synonym">Ostertagia circumcincta</name>
    <dbReference type="NCBI Taxonomy" id="45464"/>
    <lineage>
        <taxon>Eukaryota</taxon>
        <taxon>Metazoa</taxon>
        <taxon>Ecdysozoa</taxon>
        <taxon>Nematoda</taxon>
        <taxon>Chromadorea</taxon>
        <taxon>Rhabditida</taxon>
        <taxon>Rhabditina</taxon>
        <taxon>Rhabditomorpha</taxon>
        <taxon>Strongyloidea</taxon>
        <taxon>Trichostrongylidae</taxon>
        <taxon>Teladorsagia</taxon>
    </lineage>
</organism>
<dbReference type="OrthoDB" id="5859701at2759"/>
<gene>
    <name evidence="1" type="ORF">TELCIR_23314</name>
</gene>
<name>A0A2G9TD45_TELCI</name>
<protein>
    <submittedName>
        <fullName evidence="1">Uncharacterized protein</fullName>
    </submittedName>
</protein>
<reference evidence="1 2" key="1">
    <citation type="submission" date="2015-09" db="EMBL/GenBank/DDBJ databases">
        <title>Draft genome of the parasitic nematode Teladorsagia circumcincta isolate WARC Sus (inbred).</title>
        <authorList>
            <person name="Mitreva M."/>
        </authorList>
    </citation>
    <scope>NUCLEOTIDE SEQUENCE [LARGE SCALE GENOMIC DNA]</scope>
    <source>
        <strain evidence="1 2">S</strain>
    </source>
</reference>
<dbReference type="AlphaFoldDB" id="A0A2G9TD45"/>
<dbReference type="SUPFAM" id="SSF50630">
    <property type="entry name" value="Acid proteases"/>
    <property type="match status" value="1"/>
</dbReference>
<feature type="non-terminal residue" evidence="1">
    <location>
        <position position="95"/>
    </location>
</feature>
<dbReference type="Gene3D" id="2.40.70.10">
    <property type="entry name" value="Acid Proteases"/>
    <property type="match status" value="1"/>
</dbReference>
<proteinExistence type="predicted"/>
<dbReference type="EMBL" id="KZ387139">
    <property type="protein sequence ID" value="PIO55300.1"/>
    <property type="molecule type" value="Genomic_DNA"/>
</dbReference>
<sequence>VIDKLMFTVWLPPSTLTRSDAGGAITLGDVDDVNCGPFLGYAKMTDPRFYMFEVKGVSMGIYVYQEKSEVASELIGWIEGPRSVIENMAKIAGAK</sequence>